<dbReference type="AlphaFoldDB" id="M8ADB1"/>
<dbReference type="OMA" id="LIGGTRW"/>
<protein>
    <submittedName>
        <fullName evidence="1">Uncharacterized protein</fullName>
    </submittedName>
</protein>
<evidence type="ECO:0000313" key="1">
    <source>
        <dbReference type="EMBL" id="EMS58539.1"/>
    </source>
</evidence>
<reference evidence="1" key="1">
    <citation type="journal article" date="2013" name="Nature">
        <title>Draft genome of the wheat A-genome progenitor Triticum urartu.</title>
        <authorList>
            <person name="Ling H.Q."/>
            <person name="Zhao S."/>
            <person name="Liu D."/>
            <person name="Wang J."/>
            <person name="Sun H."/>
            <person name="Zhang C."/>
            <person name="Fan H."/>
            <person name="Li D."/>
            <person name="Dong L."/>
            <person name="Tao Y."/>
            <person name="Gao C."/>
            <person name="Wu H."/>
            <person name="Li Y."/>
            <person name="Cui Y."/>
            <person name="Guo X."/>
            <person name="Zheng S."/>
            <person name="Wang B."/>
            <person name="Yu K."/>
            <person name="Liang Q."/>
            <person name="Yang W."/>
            <person name="Lou X."/>
            <person name="Chen J."/>
            <person name="Feng M."/>
            <person name="Jian J."/>
            <person name="Zhang X."/>
            <person name="Luo G."/>
            <person name="Jiang Y."/>
            <person name="Liu J."/>
            <person name="Wang Z."/>
            <person name="Sha Y."/>
            <person name="Zhang B."/>
            <person name="Wu H."/>
            <person name="Tang D."/>
            <person name="Shen Q."/>
            <person name="Xue P."/>
            <person name="Zou S."/>
            <person name="Wang X."/>
            <person name="Liu X."/>
            <person name="Wang F."/>
            <person name="Yang Y."/>
            <person name="An X."/>
            <person name="Dong Z."/>
            <person name="Zhang K."/>
            <person name="Zhang X."/>
            <person name="Luo M.C."/>
            <person name="Dvorak J."/>
            <person name="Tong Y."/>
            <person name="Wang J."/>
            <person name="Yang H."/>
            <person name="Li Z."/>
            <person name="Wang D."/>
            <person name="Zhang A."/>
            <person name="Wang J."/>
        </authorList>
    </citation>
    <scope>NUCLEOTIDE SEQUENCE</scope>
</reference>
<gene>
    <name evidence="1" type="ORF">TRIUR3_22882</name>
</gene>
<proteinExistence type="predicted"/>
<organism evidence="1">
    <name type="scientific">Triticum urartu</name>
    <name type="common">Red wild einkorn</name>
    <name type="synonym">Crithodium urartu</name>
    <dbReference type="NCBI Taxonomy" id="4572"/>
    <lineage>
        <taxon>Eukaryota</taxon>
        <taxon>Viridiplantae</taxon>
        <taxon>Streptophyta</taxon>
        <taxon>Embryophyta</taxon>
        <taxon>Tracheophyta</taxon>
        <taxon>Spermatophyta</taxon>
        <taxon>Magnoliopsida</taxon>
        <taxon>Liliopsida</taxon>
        <taxon>Poales</taxon>
        <taxon>Poaceae</taxon>
        <taxon>BOP clade</taxon>
        <taxon>Pooideae</taxon>
        <taxon>Triticodae</taxon>
        <taxon>Triticeae</taxon>
        <taxon>Triticinae</taxon>
        <taxon>Triticum</taxon>
    </lineage>
</organism>
<accession>M8ADB1</accession>
<name>M8ADB1_TRIUA</name>
<sequence>MPRTDPGLPCIAPLPLAQGSPPPVPGPALSRWLRPSALNLWHSSGPAKPHRHLPPATRRIETSCTPCGGAASATPIANEHHGLEVQRLIGGTRWREVGSPASRRRPLPKDQCASRQSWAVFGVGEGGGSGGANGRSCDAGGAGAATVGWGK</sequence>
<dbReference type="EMBL" id="KD131434">
    <property type="protein sequence ID" value="EMS58539.1"/>
    <property type="molecule type" value="Genomic_DNA"/>
</dbReference>